<dbReference type="InterPro" id="IPR032710">
    <property type="entry name" value="NTF2-like_dom_sf"/>
</dbReference>
<reference evidence="2" key="1">
    <citation type="submission" date="2017-08" db="EMBL/GenBank/DDBJ databases">
        <title>Complete sequence of the plasmid of the isoproturon degrdaing bacteria Sphingomonas sp. strain SH.</title>
        <authorList>
            <person name="Devers-Lamrani M."/>
            <person name="Hussain S."/>
            <person name="Storck V."/>
            <person name="Martin-Laurent F."/>
        </authorList>
    </citation>
    <scope>NUCLEOTIDE SEQUENCE</scope>
    <source>
        <strain evidence="2">SH</strain>
        <plasmid evidence="2">pSH</plasmid>
    </source>
</reference>
<proteinExistence type="predicted"/>
<dbReference type="SUPFAM" id="SSF54427">
    <property type="entry name" value="NTF2-like"/>
    <property type="match status" value="1"/>
</dbReference>
<dbReference type="Pfam" id="PF12680">
    <property type="entry name" value="SnoaL_2"/>
    <property type="match status" value="1"/>
</dbReference>
<sequence>MTGNDSENSARAHKAAATRLFEAMGSLDGPGIAAEITDDFVLKIPGSCVLSGERTGPEIAEIYGFVSQVLPNGVRLELHSMTAEEDRLVCHASGTGETVDGESYNQDYLYLLNFRGGKISRLVEYMDTKLVDDRLGKRYRVWAASKDQDVLPA</sequence>
<accession>A0A0X9L8D5</accession>
<geneLocation type="plasmid" evidence="2">
    <name>pSH</name>
</geneLocation>
<organism evidence="2">
    <name type="scientific">Sphingomonas sp. SH</name>
    <dbReference type="NCBI Taxonomy" id="849864"/>
    <lineage>
        <taxon>Bacteria</taxon>
        <taxon>Pseudomonadati</taxon>
        <taxon>Pseudomonadota</taxon>
        <taxon>Alphaproteobacteria</taxon>
        <taxon>Sphingomonadales</taxon>
        <taxon>Sphingomonadaceae</taxon>
        <taxon>Sphingomonas</taxon>
    </lineage>
</organism>
<keyword evidence="2" id="KW-0614">Plasmid</keyword>
<evidence type="ECO:0000313" key="2">
    <source>
        <dbReference type="EMBL" id="ALZ45883.1"/>
    </source>
</evidence>
<evidence type="ECO:0000259" key="1">
    <source>
        <dbReference type="Pfam" id="PF12680"/>
    </source>
</evidence>
<dbReference type="EMBL" id="KU237244">
    <property type="protein sequence ID" value="ALZ45883.1"/>
    <property type="molecule type" value="Genomic_DNA"/>
</dbReference>
<dbReference type="RefSeq" id="WP_046191737.1">
    <property type="nucleotide sequence ID" value="NZ_KU237244.1"/>
</dbReference>
<dbReference type="InterPro" id="IPR037401">
    <property type="entry name" value="SnoaL-like"/>
</dbReference>
<name>A0A0X9L8D5_9SPHN</name>
<feature type="domain" description="SnoaL-like" evidence="1">
    <location>
        <begin position="18"/>
        <end position="121"/>
    </location>
</feature>
<dbReference type="AlphaFoldDB" id="A0A0X9L8D5"/>
<dbReference type="Gene3D" id="3.10.450.50">
    <property type="match status" value="1"/>
</dbReference>
<protein>
    <recommendedName>
        <fullName evidence="1">SnoaL-like domain-containing protein</fullName>
    </recommendedName>
</protein>